<dbReference type="InParanoid" id="T0S0F9"/>
<organism evidence="11 12">
    <name type="scientific">Saprolegnia diclina (strain VS20)</name>
    <dbReference type="NCBI Taxonomy" id="1156394"/>
    <lineage>
        <taxon>Eukaryota</taxon>
        <taxon>Sar</taxon>
        <taxon>Stramenopiles</taxon>
        <taxon>Oomycota</taxon>
        <taxon>Saprolegniomycetes</taxon>
        <taxon>Saprolegniales</taxon>
        <taxon>Saprolegniaceae</taxon>
        <taxon>Saprolegnia</taxon>
    </lineage>
</organism>
<feature type="transmembrane region" description="Helical" evidence="7">
    <location>
        <begin position="698"/>
        <end position="719"/>
    </location>
</feature>
<dbReference type="RefSeq" id="XP_008610223.1">
    <property type="nucleotide sequence ID" value="XM_008612001.1"/>
</dbReference>
<feature type="transmembrane region" description="Helical" evidence="7">
    <location>
        <begin position="670"/>
        <end position="691"/>
    </location>
</feature>
<evidence type="ECO:0000259" key="8">
    <source>
        <dbReference type="Pfam" id="PF02714"/>
    </source>
</evidence>
<dbReference type="InterPro" id="IPR003864">
    <property type="entry name" value="CSC1/OSCA1-like_7TM"/>
</dbReference>
<dbReference type="InterPro" id="IPR045122">
    <property type="entry name" value="Csc1-like"/>
</dbReference>
<evidence type="ECO:0000256" key="1">
    <source>
        <dbReference type="ARBA" id="ARBA00004141"/>
    </source>
</evidence>
<dbReference type="PANTHER" id="PTHR13018:SF5">
    <property type="entry name" value="RE44586P"/>
    <property type="match status" value="1"/>
</dbReference>
<dbReference type="InterPro" id="IPR027815">
    <property type="entry name" value="CSC1/OSCA1-like_cyt"/>
</dbReference>
<dbReference type="AlphaFoldDB" id="T0S0F9"/>
<feature type="transmembrane region" description="Helical" evidence="7">
    <location>
        <begin position="501"/>
        <end position="522"/>
    </location>
</feature>
<keyword evidence="4 7" id="KW-0812">Transmembrane</keyword>
<evidence type="ECO:0008006" key="13">
    <source>
        <dbReference type="Google" id="ProtNLM"/>
    </source>
</evidence>
<dbReference type="GeneID" id="19946960"/>
<evidence type="ECO:0000313" key="11">
    <source>
        <dbReference type="EMBL" id="EQC36117.1"/>
    </source>
</evidence>
<feature type="domain" description="CSC1/OSCA1-like N-terminal transmembrane" evidence="9">
    <location>
        <begin position="45"/>
        <end position="153"/>
    </location>
</feature>
<feature type="domain" description="CSC1/OSCA1-like cytosolic" evidence="10">
    <location>
        <begin position="172"/>
        <end position="315"/>
    </location>
</feature>
<comment type="similarity">
    <text evidence="2">Belongs to the CSC1 (TC 1.A.17) family.</text>
</comment>
<feature type="domain" description="CSC1/OSCA1-like 7TM region" evidence="8">
    <location>
        <begin position="412"/>
        <end position="689"/>
    </location>
</feature>
<accession>T0S0F9</accession>
<keyword evidence="3" id="KW-0813">Transport</keyword>
<dbReference type="PANTHER" id="PTHR13018">
    <property type="entry name" value="PROBABLE MEMBRANE PROTEIN DUF221-RELATED"/>
    <property type="match status" value="1"/>
</dbReference>
<feature type="transmembrane region" description="Helical" evidence="7">
    <location>
        <begin position="132"/>
        <end position="151"/>
    </location>
</feature>
<dbReference type="OMA" id="DPTQVIW"/>
<evidence type="ECO:0000256" key="5">
    <source>
        <dbReference type="ARBA" id="ARBA00022989"/>
    </source>
</evidence>
<feature type="transmembrane region" description="Helical" evidence="7">
    <location>
        <begin position="12"/>
        <end position="34"/>
    </location>
</feature>
<keyword evidence="12" id="KW-1185">Reference proteome</keyword>
<feature type="transmembrane region" description="Helical" evidence="7">
    <location>
        <begin position="617"/>
        <end position="643"/>
    </location>
</feature>
<keyword evidence="6 7" id="KW-0472">Membrane</keyword>
<evidence type="ECO:0000313" key="12">
    <source>
        <dbReference type="Proteomes" id="UP000030762"/>
    </source>
</evidence>
<evidence type="ECO:0000256" key="4">
    <source>
        <dbReference type="ARBA" id="ARBA00022692"/>
    </source>
</evidence>
<reference evidence="11 12" key="1">
    <citation type="submission" date="2012-04" db="EMBL/GenBank/DDBJ databases">
        <title>The Genome Sequence of Saprolegnia declina VS20.</title>
        <authorList>
            <consortium name="The Broad Institute Genome Sequencing Platform"/>
            <person name="Russ C."/>
            <person name="Nusbaum C."/>
            <person name="Tyler B."/>
            <person name="van West P."/>
            <person name="Dieguez-Uribeondo J."/>
            <person name="de Bruijn I."/>
            <person name="Tripathy S."/>
            <person name="Jiang R."/>
            <person name="Young S.K."/>
            <person name="Zeng Q."/>
            <person name="Gargeya S."/>
            <person name="Fitzgerald M."/>
            <person name="Haas B."/>
            <person name="Abouelleil A."/>
            <person name="Alvarado L."/>
            <person name="Arachchi H.M."/>
            <person name="Berlin A."/>
            <person name="Chapman S.B."/>
            <person name="Goldberg J."/>
            <person name="Griggs A."/>
            <person name="Gujja S."/>
            <person name="Hansen M."/>
            <person name="Howarth C."/>
            <person name="Imamovic A."/>
            <person name="Larimer J."/>
            <person name="McCowen C."/>
            <person name="Montmayeur A."/>
            <person name="Murphy C."/>
            <person name="Neiman D."/>
            <person name="Pearson M."/>
            <person name="Priest M."/>
            <person name="Roberts A."/>
            <person name="Saif S."/>
            <person name="Shea T."/>
            <person name="Sisk P."/>
            <person name="Sykes S."/>
            <person name="Wortman J."/>
            <person name="Nusbaum C."/>
            <person name="Birren B."/>
        </authorList>
    </citation>
    <scope>NUCLEOTIDE SEQUENCE [LARGE SCALE GENOMIC DNA]</scope>
    <source>
        <strain evidence="11 12">VS20</strain>
    </source>
</reference>
<protein>
    <recommendedName>
        <fullName evidence="13">CSC1/OSCA1-like 7TM region domain-containing protein</fullName>
    </recommendedName>
</protein>
<evidence type="ECO:0000259" key="10">
    <source>
        <dbReference type="Pfam" id="PF14703"/>
    </source>
</evidence>
<gene>
    <name evidence="11" type="ORF">SDRG_06233</name>
</gene>
<dbReference type="GO" id="GO:0005886">
    <property type="term" value="C:plasma membrane"/>
    <property type="evidence" value="ECO:0007669"/>
    <property type="project" value="TreeGrafter"/>
</dbReference>
<dbReference type="EMBL" id="JH767148">
    <property type="protein sequence ID" value="EQC36117.1"/>
    <property type="molecule type" value="Genomic_DNA"/>
</dbReference>
<dbReference type="OrthoDB" id="1689567at2759"/>
<dbReference type="VEuPathDB" id="FungiDB:SDRG_06233"/>
<evidence type="ECO:0000256" key="3">
    <source>
        <dbReference type="ARBA" id="ARBA00022448"/>
    </source>
</evidence>
<feature type="transmembrane region" description="Helical" evidence="7">
    <location>
        <begin position="408"/>
        <end position="435"/>
    </location>
</feature>
<comment type="subcellular location">
    <subcellularLocation>
        <location evidence="1">Membrane</location>
        <topology evidence="1">Multi-pass membrane protein</topology>
    </subcellularLocation>
</comment>
<evidence type="ECO:0000256" key="7">
    <source>
        <dbReference type="SAM" id="Phobius"/>
    </source>
</evidence>
<name>T0S0F9_SAPDV</name>
<evidence type="ECO:0000256" key="2">
    <source>
        <dbReference type="ARBA" id="ARBA00007779"/>
    </source>
</evidence>
<evidence type="ECO:0000256" key="6">
    <source>
        <dbReference type="ARBA" id="ARBA00023136"/>
    </source>
</evidence>
<dbReference type="eggNOG" id="KOG1134">
    <property type="taxonomic scope" value="Eukaryota"/>
</dbReference>
<dbReference type="InterPro" id="IPR032880">
    <property type="entry name" value="CSC1/OSCA1-like_N"/>
</dbReference>
<feature type="transmembrane region" description="Helical" evidence="7">
    <location>
        <begin position="91"/>
        <end position="107"/>
    </location>
</feature>
<dbReference type="GO" id="GO:0005227">
    <property type="term" value="F:calcium-activated cation channel activity"/>
    <property type="evidence" value="ECO:0007669"/>
    <property type="project" value="InterPro"/>
</dbReference>
<dbReference type="Pfam" id="PF13967">
    <property type="entry name" value="RSN1_TM"/>
    <property type="match status" value="1"/>
</dbReference>
<sequence>MNATAAATTGTSAAIISNGLLIYGPMLLLGFALFECVRCRSLYEVAPKSPLPSGLFRWIPFVLRLTDDELMDKCGLETLMFLRFVRVGKKLALMGVFLSIALFPAYYSEPQPHAHWIDRLTIGGLTDGDKRLWATVLAAFGITLTTMYLIYEESVAYKERRHEFLSKLDTQQYSVLIDDLPLHLRSHAALTKYLDTIFPHQVAAVYIAVESGELEAHVAERIEVRASLEHALVQESQSGRRPTHYQYDPHSMWYHTQVDSIAWYNERLHELNDDIRITIAAIEAQQKNGSVQFNAKQAQLLATRAHFEAQPLESTPLLPKQAVQQQRQQVAFDLHVAVDEAAHFEHASNALRSAAFVAFSSLQATNTIQQIVQTARPSEMKVQEAPPAEDIVWENVGRLNYVERKTALLLSIGITGLAILFWTVPTTFVVALASLQSLRQVIPNLDSALVQFPFLQPLLQQLSPLLLVVMNSLAPMLFRVLSVGEGHASQNAIEASLFTKYVAYQLVQVFFVSAIAGSISAISDQLARIAKEPLELVTLLGSSLPGQSTFFFSFILVQTGLTLHVHLFRLVAIIMGCVYRLLAPQLTPRETNAPWYGLSPMTLSSKFDITIPLAQHFLIFLIVLTFAPLAPLLAYMGGVFFLVSDIVFRRLAWCVFQPSTRSTGVYWPQLYLYLITALGIAQITLLGLLTLKEAPSQVLAALLLPAMTALFHGYMLTLFPPVSAYLPIEMCVALDDHRARLGHRPPIDADLYKQPAMLAATPLAPEV</sequence>
<proteinExistence type="inferred from homology"/>
<dbReference type="Pfam" id="PF14703">
    <property type="entry name" value="PHM7_cyt"/>
    <property type="match status" value="1"/>
</dbReference>
<dbReference type="Proteomes" id="UP000030762">
    <property type="component" value="Unassembled WGS sequence"/>
</dbReference>
<evidence type="ECO:0000259" key="9">
    <source>
        <dbReference type="Pfam" id="PF13967"/>
    </source>
</evidence>
<dbReference type="Pfam" id="PF02714">
    <property type="entry name" value="RSN1_7TM"/>
    <property type="match status" value="1"/>
</dbReference>
<keyword evidence="5 7" id="KW-1133">Transmembrane helix</keyword>